<feature type="domain" description="N-acetyltransferase" evidence="1">
    <location>
        <begin position="7"/>
        <end position="198"/>
    </location>
</feature>
<protein>
    <submittedName>
        <fullName evidence="2">GNAT family N-acetyltransferase</fullName>
        <ecNumber evidence="2">2.3.1.-</ecNumber>
    </submittedName>
</protein>
<dbReference type="RefSeq" id="WP_380012344.1">
    <property type="nucleotide sequence ID" value="NZ_JBHLYR010000049.1"/>
</dbReference>
<proteinExistence type="predicted"/>
<dbReference type="Proteomes" id="UP001589733">
    <property type="component" value="Unassembled WGS sequence"/>
</dbReference>
<keyword evidence="3" id="KW-1185">Reference proteome</keyword>
<name>A0ABV6B122_9DEIO</name>
<evidence type="ECO:0000259" key="1">
    <source>
        <dbReference type="PROSITE" id="PS51186"/>
    </source>
</evidence>
<dbReference type="Gene3D" id="3.40.630.30">
    <property type="match status" value="1"/>
</dbReference>
<dbReference type="Pfam" id="PF00583">
    <property type="entry name" value="Acetyltransf_1"/>
    <property type="match status" value="1"/>
</dbReference>
<dbReference type="CDD" id="cd04301">
    <property type="entry name" value="NAT_SF"/>
    <property type="match status" value="1"/>
</dbReference>
<dbReference type="EMBL" id="JBHLYR010000049">
    <property type="protein sequence ID" value="MFB9993464.1"/>
    <property type="molecule type" value="Genomic_DNA"/>
</dbReference>
<gene>
    <name evidence="2" type="ORF">ACFFLM_15970</name>
</gene>
<comment type="caution">
    <text evidence="2">The sequence shown here is derived from an EMBL/GenBank/DDBJ whole genome shotgun (WGS) entry which is preliminary data.</text>
</comment>
<dbReference type="EC" id="2.3.1.-" evidence="2"/>
<sequence>MPQLQPITVLPATGEELRAALPELARLRQQVFRAFPYLYEGDTDYEEKYLQTYLNAPGAVVVVAREDGGRVVGASTAVPLVQETPEIQAPFTPPEFDRSAVLYLGESVLLPEFRGRGIGHQFFDVREAHARALGLNVTAFCAVQRAELHPDRPADSHPLNAFWTARGYTERPDLHTQMTWRDMGEAQETAKEMRFWVKKNGEGGV</sequence>
<evidence type="ECO:0000313" key="2">
    <source>
        <dbReference type="EMBL" id="MFB9993464.1"/>
    </source>
</evidence>
<organism evidence="2 3">
    <name type="scientific">Deinococcus oregonensis</name>
    <dbReference type="NCBI Taxonomy" id="1805970"/>
    <lineage>
        <taxon>Bacteria</taxon>
        <taxon>Thermotogati</taxon>
        <taxon>Deinococcota</taxon>
        <taxon>Deinococci</taxon>
        <taxon>Deinococcales</taxon>
        <taxon>Deinococcaceae</taxon>
        <taxon>Deinococcus</taxon>
    </lineage>
</organism>
<keyword evidence="2" id="KW-0808">Transferase</keyword>
<reference evidence="2 3" key="1">
    <citation type="submission" date="2024-09" db="EMBL/GenBank/DDBJ databases">
        <authorList>
            <person name="Sun Q."/>
            <person name="Mori K."/>
        </authorList>
    </citation>
    <scope>NUCLEOTIDE SEQUENCE [LARGE SCALE GENOMIC DNA]</scope>
    <source>
        <strain evidence="2 3">JCM 13503</strain>
    </source>
</reference>
<dbReference type="InterPro" id="IPR016181">
    <property type="entry name" value="Acyl_CoA_acyltransferase"/>
</dbReference>
<dbReference type="InterPro" id="IPR000182">
    <property type="entry name" value="GNAT_dom"/>
</dbReference>
<keyword evidence="2" id="KW-0012">Acyltransferase</keyword>
<dbReference type="PROSITE" id="PS51186">
    <property type="entry name" value="GNAT"/>
    <property type="match status" value="1"/>
</dbReference>
<accession>A0ABV6B122</accession>
<dbReference type="GO" id="GO:0016746">
    <property type="term" value="F:acyltransferase activity"/>
    <property type="evidence" value="ECO:0007669"/>
    <property type="project" value="UniProtKB-KW"/>
</dbReference>
<dbReference type="SUPFAM" id="SSF55729">
    <property type="entry name" value="Acyl-CoA N-acyltransferases (Nat)"/>
    <property type="match status" value="1"/>
</dbReference>
<evidence type="ECO:0000313" key="3">
    <source>
        <dbReference type="Proteomes" id="UP001589733"/>
    </source>
</evidence>